<name>A0A371I5J9_MUCPR</name>
<feature type="non-terminal residue" evidence="1">
    <location>
        <position position="1"/>
    </location>
</feature>
<evidence type="ECO:0000313" key="1">
    <source>
        <dbReference type="EMBL" id="RDY10318.1"/>
    </source>
</evidence>
<keyword evidence="2" id="KW-1185">Reference proteome</keyword>
<dbReference type="Proteomes" id="UP000257109">
    <property type="component" value="Unassembled WGS sequence"/>
</dbReference>
<dbReference type="EMBL" id="QJKJ01000864">
    <property type="protein sequence ID" value="RDY10318.1"/>
    <property type="molecule type" value="Genomic_DNA"/>
</dbReference>
<sequence length="167" mass="19112">MAHCQQVEEAEINGKPCYHEIREYLKKGAYPPEATENDKRTLRRLATGFFLSGVTSTKEALTRPSYVGSPWHPRQWPCLGPQNPSSQILLEQDGVRLLSISEKIHEMPNVCRQHPYGTLHLAHSNLSMALFYVGIRHDWLVISRLDRYGLDRDLSDSVSAKRNQTQQ</sequence>
<dbReference type="OrthoDB" id="1427860at2759"/>
<proteinExistence type="predicted"/>
<accession>A0A371I5J9</accession>
<reference evidence="1" key="1">
    <citation type="submission" date="2018-05" db="EMBL/GenBank/DDBJ databases">
        <title>Draft genome of Mucuna pruriens seed.</title>
        <authorList>
            <person name="Nnadi N.E."/>
            <person name="Vos R."/>
            <person name="Hasami M.H."/>
            <person name="Devisetty U.K."/>
            <person name="Aguiy J.C."/>
        </authorList>
    </citation>
    <scope>NUCLEOTIDE SEQUENCE [LARGE SCALE GENOMIC DNA]</scope>
    <source>
        <strain evidence="1">JCA_2017</strain>
    </source>
</reference>
<comment type="caution">
    <text evidence="1">The sequence shown here is derived from an EMBL/GenBank/DDBJ whole genome shotgun (WGS) entry which is preliminary data.</text>
</comment>
<organism evidence="1 2">
    <name type="scientific">Mucuna pruriens</name>
    <name type="common">Velvet bean</name>
    <name type="synonym">Dolichos pruriens</name>
    <dbReference type="NCBI Taxonomy" id="157652"/>
    <lineage>
        <taxon>Eukaryota</taxon>
        <taxon>Viridiplantae</taxon>
        <taxon>Streptophyta</taxon>
        <taxon>Embryophyta</taxon>
        <taxon>Tracheophyta</taxon>
        <taxon>Spermatophyta</taxon>
        <taxon>Magnoliopsida</taxon>
        <taxon>eudicotyledons</taxon>
        <taxon>Gunneridae</taxon>
        <taxon>Pentapetalae</taxon>
        <taxon>rosids</taxon>
        <taxon>fabids</taxon>
        <taxon>Fabales</taxon>
        <taxon>Fabaceae</taxon>
        <taxon>Papilionoideae</taxon>
        <taxon>50 kb inversion clade</taxon>
        <taxon>NPAAA clade</taxon>
        <taxon>indigoferoid/millettioid clade</taxon>
        <taxon>Phaseoleae</taxon>
        <taxon>Mucuna</taxon>
    </lineage>
</organism>
<gene>
    <name evidence="1" type="ORF">CR513_05187</name>
</gene>
<evidence type="ECO:0000313" key="2">
    <source>
        <dbReference type="Proteomes" id="UP000257109"/>
    </source>
</evidence>
<protein>
    <submittedName>
        <fullName evidence="1">Uncharacterized protein</fullName>
    </submittedName>
</protein>
<feature type="non-terminal residue" evidence="1">
    <location>
        <position position="167"/>
    </location>
</feature>
<dbReference type="AlphaFoldDB" id="A0A371I5J9"/>